<dbReference type="OrthoDB" id="2439188at2"/>
<gene>
    <name evidence="2" type="ORF">SLU01_20500</name>
</gene>
<evidence type="ECO:0000313" key="3">
    <source>
        <dbReference type="Proteomes" id="UP000321901"/>
    </source>
</evidence>
<organism evidence="2 3">
    <name type="scientific">Sporosarcina luteola</name>
    <dbReference type="NCBI Taxonomy" id="582850"/>
    <lineage>
        <taxon>Bacteria</taxon>
        <taxon>Bacillati</taxon>
        <taxon>Bacillota</taxon>
        <taxon>Bacilli</taxon>
        <taxon>Bacillales</taxon>
        <taxon>Caryophanaceae</taxon>
        <taxon>Sporosarcina</taxon>
    </lineage>
</organism>
<protein>
    <submittedName>
        <fullName evidence="2">Uncharacterized protein</fullName>
    </submittedName>
</protein>
<evidence type="ECO:0000256" key="1">
    <source>
        <dbReference type="SAM" id="Coils"/>
    </source>
</evidence>
<accession>A0A511Z8H4</accession>
<comment type="caution">
    <text evidence="2">The sequence shown here is derived from an EMBL/GenBank/DDBJ whole genome shotgun (WGS) entry which is preliminary data.</text>
</comment>
<evidence type="ECO:0000313" key="2">
    <source>
        <dbReference type="EMBL" id="GEN83738.1"/>
    </source>
</evidence>
<dbReference type="RefSeq" id="WP_147057935.1">
    <property type="nucleotide sequence ID" value="NZ_BJYL01000026.1"/>
</dbReference>
<dbReference type="AlphaFoldDB" id="A0A511Z8H4"/>
<feature type="coiled-coil region" evidence="1">
    <location>
        <begin position="33"/>
        <end position="65"/>
    </location>
</feature>
<proteinExistence type="predicted"/>
<dbReference type="Proteomes" id="UP000321901">
    <property type="component" value="Unassembled WGS sequence"/>
</dbReference>
<sequence>MEEKMSREQLNGLSSQLMELFVSDLFTKNNVDVQQAKERLSEEQRESLKQTVEQLKAQVDGFLESKAVYKVTDSAEKTVGQAAHPLRDAIIQKKKMKEIKKYGPNR</sequence>
<reference evidence="2 3" key="1">
    <citation type="submission" date="2019-07" db="EMBL/GenBank/DDBJ databases">
        <title>Whole genome shotgun sequence of Sporosarcina luteola NBRC 105378.</title>
        <authorList>
            <person name="Hosoyama A."/>
            <person name="Uohara A."/>
            <person name="Ohji S."/>
            <person name="Ichikawa N."/>
        </authorList>
    </citation>
    <scope>NUCLEOTIDE SEQUENCE [LARGE SCALE GENOMIC DNA]</scope>
    <source>
        <strain evidence="2 3">NBRC 105378</strain>
    </source>
</reference>
<dbReference type="EMBL" id="BJYL01000026">
    <property type="protein sequence ID" value="GEN83738.1"/>
    <property type="molecule type" value="Genomic_DNA"/>
</dbReference>
<name>A0A511Z8H4_9BACL</name>
<keyword evidence="3" id="KW-1185">Reference proteome</keyword>
<keyword evidence="1" id="KW-0175">Coiled coil</keyword>